<gene>
    <name evidence="8" type="ORF">D0Z08_21435</name>
</gene>
<dbReference type="Pfam" id="PF00440">
    <property type="entry name" value="TetR_N"/>
    <property type="match status" value="1"/>
</dbReference>
<organism evidence="8 9">
    <name type="scientific">Nocardioides immobilis</name>
    <dbReference type="NCBI Taxonomy" id="2049295"/>
    <lineage>
        <taxon>Bacteria</taxon>
        <taxon>Bacillati</taxon>
        <taxon>Actinomycetota</taxon>
        <taxon>Actinomycetes</taxon>
        <taxon>Propionibacteriales</taxon>
        <taxon>Nocardioidaceae</taxon>
        <taxon>Nocardioides</taxon>
    </lineage>
</organism>
<dbReference type="PRINTS" id="PR00455">
    <property type="entry name" value="HTHTETR"/>
</dbReference>
<dbReference type="SUPFAM" id="SSF48498">
    <property type="entry name" value="Tetracyclin repressor-like, C-terminal domain"/>
    <property type="match status" value="1"/>
</dbReference>
<dbReference type="InterPro" id="IPR009057">
    <property type="entry name" value="Homeodomain-like_sf"/>
</dbReference>
<evidence type="ECO:0000256" key="6">
    <source>
        <dbReference type="SAM" id="MobiDB-lite"/>
    </source>
</evidence>
<dbReference type="OrthoDB" id="3190535at2"/>
<evidence type="ECO:0000256" key="1">
    <source>
        <dbReference type="ARBA" id="ARBA00022491"/>
    </source>
</evidence>
<dbReference type="GO" id="GO:0000976">
    <property type="term" value="F:transcription cis-regulatory region binding"/>
    <property type="evidence" value="ECO:0007669"/>
    <property type="project" value="TreeGrafter"/>
</dbReference>
<evidence type="ECO:0000313" key="9">
    <source>
        <dbReference type="Proteomes" id="UP000283644"/>
    </source>
</evidence>
<dbReference type="InterPro" id="IPR041490">
    <property type="entry name" value="KstR2_TetR_C"/>
</dbReference>
<accession>A0A417XXX3</accession>
<keyword evidence="2" id="KW-0805">Transcription regulation</keyword>
<name>A0A417XXX3_9ACTN</name>
<feature type="compositionally biased region" description="Polar residues" evidence="6">
    <location>
        <begin position="1"/>
        <end position="22"/>
    </location>
</feature>
<dbReference type="SUPFAM" id="SSF46689">
    <property type="entry name" value="Homeodomain-like"/>
    <property type="match status" value="1"/>
</dbReference>
<evidence type="ECO:0000259" key="7">
    <source>
        <dbReference type="PROSITE" id="PS50977"/>
    </source>
</evidence>
<dbReference type="PANTHER" id="PTHR30055">
    <property type="entry name" value="HTH-TYPE TRANSCRIPTIONAL REGULATOR RUTR"/>
    <property type="match status" value="1"/>
</dbReference>
<dbReference type="InterPro" id="IPR001647">
    <property type="entry name" value="HTH_TetR"/>
</dbReference>
<dbReference type="InterPro" id="IPR036271">
    <property type="entry name" value="Tet_transcr_reg_TetR-rel_C_sf"/>
</dbReference>
<dbReference type="PROSITE" id="PS50977">
    <property type="entry name" value="HTH_TETR_2"/>
    <property type="match status" value="1"/>
</dbReference>
<evidence type="ECO:0000256" key="2">
    <source>
        <dbReference type="ARBA" id="ARBA00023015"/>
    </source>
</evidence>
<evidence type="ECO:0000256" key="5">
    <source>
        <dbReference type="PROSITE-ProRule" id="PRU00335"/>
    </source>
</evidence>
<feature type="domain" description="HTH tetR-type" evidence="7">
    <location>
        <begin position="38"/>
        <end position="98"/>
    </location>
</feature>
<dbReference type="EMBL" id="QXGH01000027">
    <property type="protein sequence ID" value="RHW25007.1"/>
    <property type="molecule type" value="Genomic_DNA"/>
</dbReference>
<keyword evidence="4" id="KW-0804">Transcription</keyword>
<evidence type="ECO:0000256" key="3">
    <source>
        <dbReference type="ARBA" id="ARBA00023125"/>
    </source>
</evidence>
<dbReference type="GO" id="GO:0003700">
    <property type="term" value="F:DNA-binding transcription factor activity"/>
    <property type="evidence" value="ECO:0007669"/>
    <property type="project" value="TreeGrafter"/>
</dbReference>
<dbReference type="Gene3D" id="1.10.10.60">
    <property type="entry name" value="Homeodomain-like"/>
    <property type="match status" value="1"/>
</dbReference>
<dbReference type="Pfam" id="PF17932">
    <property type="entry name" value="TetR_C_24"/>
    <property type="match status" value="1"/>
</dbReference>
<dbReference type="AlphaFoldDB" id="A0A417XXX3"/>
<dbReference type="Gene3D" id="1.10.357.10">
    <property type="entry name" value="Tetracycline Repressor, domain 2"/>
    <property type="match status" value="1"/>
</dbReference>
<evidence type="ECO:0000313" key="8">
    <source>
        <dbReference type="EMBL" id="RHW25007.1"/>
    </source>
</evidence>
<keyword evidence="9" id="KW-1185">Reference proteome</keyword>
<proteinExistence type="predicted"/>
<dbReference type="InterPro" id="IPR050109">
    <property type="entry name" value="HTH-type_TetR-like_transc_reg"/>
</dbReference>
<dbReference type="Proteomes" id="UP000283644">
    <property type="component" value="Unassembled WGS sequence"/>
</dbReference>
<comment type="caution">
    <text evidence="8">The sequence shown here is derived from an EMBL/GenBank/DDBJ whole genome shotgun (WGS) entry which is preliminary data.</text>
</comment>
<keyword evidence="1" id="KW-0678">Repressor</keyword>
<reference evidence="8 9" key="1">
    <citation type="submission" date="2018-09" db="EMBL/GenBank/DDBJ databases">
        <title>Genome sequencing of Nocardioides immobilis CCTCC AB 2017083 for comparison to Nocardioides silvaticus.</title>
        <authorList>
            <person name="Li C."/>
            <person name="Wang G."/>
        </authorList>
    </citation>
    <scope>NUCLEOTIDE SEQUENCE [LARGE SCALE GENOMIC DNA]</scope>
    <source>
        <strain evidence="8 9">CCTCC AB 2017083</strain>
    </source>
</reference>
<feature type="DNA-binding region" description="H-T-H motif" evidence="5">
    <location>
        <begin position="61"/>
        <end position="80"/>
    </location>
</feature>
<protein>
    <submittedName>
        <fullName evidence="8">TetR/AcrR family transcriptional regulator</fullName>
    </submittedName>
</protein>
<evidence type="ECO:0000256" key="4">
    <source>
        <dbReference type="ARBA" id="ARBA00023163"/>
    </source>
</evidence>
<sequence length="231" mass="25699">MCQSRQQAGRTAVPTTNNTSRISQRRKAAIAEGGPEYAAKRAKLVQTAAVVFREKGYTTATLNDVAERFGTDRASLYYYVGSKEDLLYECISTVLDANLEQGRRIAAGPGTVREKLTELVTLTLKSYEEHYPYAFVYIQEDMSHIAGRSTEWAEELVGKTHEFERLAFDLVSAGIQAGEFRSDLPTGLVTNGLFGMMNWTHRWFVPGHSKHDAAEIAGTFLSIFLDGMART</sequence>
<dbReference type="PANTHER" id="PTHR30055:SF175">
    <property type="entry name" value="HTH-TYPE TRANSCRIPTIONAL REPRESSOR KSTR2"/>
    <property type="match status" value="1"/>
</dbReference>
<keyword evidence="3 5" id="KW-0238">DNA-binding</keyword>
<feature type="region of interest" description="Disordered" evidence="6">
    <location>
        <begin position="1"/>
        <end position="24"/>
    </location>
</feature>